<evidence type="ECO:0000259" key="5">
    <source>
        <dbReference type="SMART" id="SM00906"/>
    </source>
</evidence>
<dbReference type="InterPro" id="IPR051127">
    <property type="entry name" value="Fungal_SecMet_Regulators"/>
</dbReference>
<sequence>MSLTWGDDSVHTIIGASPKEYHRAGFFGSSSAGTFMQSVKRMVEQRLSRAPLSTQLEFHQSHDNAPLLVSGRDLQQKQVDYVLPSRRRAESLMAIYWDSIHVLYPYLDKAKTQEAYDNVWRGEGSVSDEQSFLCLLNIMFALSSQIIGSPTATDQEDPGHTFYLRAKDILDLMGTGSVRLVQTFLLFGEYCQSTNEPQQCWVYAGLAIRTAQSLGLHLPQTSERITDAGTKELLRKVWYGCVLMDRMLAMTYGRPCMIGPRTGTLVSLPAFTNEGVSQNAALGHLFSGAQGLPTTKFYVSRLKLYEILHDILFYFYSPSTEQSQPIGQVYEKYFGHAQGQPSVLGLDRSILEWEKDLPDYLRIDSYSRDDAPKSTIYRQAVVLHQIHLHVRLMLLRPVLSSFITSDFHEQERSNSIYNQLASRVFLQCSIVCVQIAQEAIETVHKMRTDLGSLAPWWYNVLFLYTSATVLVAARLSPSVVSELSEESIVEGCHKAIAVLEGYGTFSNSIKRLVTTLRLLYNAVPRQYSRLRQNPSVQDAVKNSVNNAQAHHANVRQNRSSVDATDGSLAHSQQSAQHLTDELEMLSQPDVLWDFDLDFDPTDVSWLTTVPFDA</sequence>
<evidence type="ECO:0000256" key="1">
    <source>
        <dbReference type="ARBA" id="ARBA00023015"/>
    </source>
</evidence>
<dbReference type="InterPro" id="IPR007219">
    <property type="entry name" value="XnlR_reg_dom"/>
</dbReference>
<feature type="region of interest" description="Disordered" evidence="4">
    <location>
        <begin position="550"/>
        <end position="575"/>
    </location>
</feature>
<proteinExistence type="predicted"/>
<dbReference type="CDD" id="cd12148">
    <property type="entry name" value="fungal_TF_MHR"/>
    <property type="match status" value="1"/>
</dbReference>
<dbReference type="SMART" id="SM00906">
    <property type="entry name" value="Fungal_trans"/>
    <property type="match status" value="1"/>
</dbReference>
<evidence type="ECO:0000256" key="3">
    <source>
        <dbReference type="ARBA" id="ARBA00023242"/>
    </source>
</evidence>
<dbReference type="PANTHER" id="PTHR47424:SF4">
    <property type="entry name" value="ZN(II)2CYS6 TRANSCRIPTION FACTOR (EUROFUNG)"/>
    <property type="match status" value="1"/>
</dbReference>
<organism evidence="6 7">
    <name type="scientific">Lithohypha guttulata</name>
    <dbReference type="NCBI Taxonomy" id="1690604"/>
    <lineage>
        <taxon>Eukaryota</taxon>
        <taxon>Fungi</taxon>
        <taxon>Dikarya</taxon>
        <taxon>Ascomycota</taxon>
        <taxon>Pezizomycotina</taxon>
        <taxon>Eurotiomycetes</taxon>
        <taxon>Chaetothyriomycetidae</taxon>
        <taxon>Chaetothyriales</taxon>
        <taxon>Trichomeriaceae</taxon>
        <taxon>Lithohypha</taxon>
    </lineage>
</organism>
<name>A0ABR0K027_9EURO</name>
<evidence type="ECO:0000256" key="2">
    <source>
        <dbReference type="ARBA" id="ARBA00023163"/>
    </source>
</evidence>
<protein>
    <recommendedName>
        <fullName evidence="5">Xylanolytic transcriptional activator regulatory domain-containing protein</fullName>
    </recommendedName>
</protein>
<keyword evidence="7" id="KW-1185">Reference proteome</keyword>
<keyword evidence="1" id="KW-0805">Transcription regulation</keyword>
<keyword evidence="2" id="KW-0804">Transcription</keyword>
<comment type="caution">
    <text evidence="6">The sequence shown here is derived from an EMBL/GenBank/DDBJ whole genome shotgun (WGS) entry which is preliminary data.</text>
</comment>
<dbReference type="Pfam" id="PF04082">
    <property type="entry name" value="Fungal_trans"/>
    <property type="match status" value="1"/>
</dbReference>
<dbReference type="Proteomes" id="UP001345013">
    <property type="component" value="Unassembled WGS sequence"/>
</dbReference>
<evidence type="ECO:0000313" key="6">
    <source>
        <dbReference type="EMBL" id="KAK5080346.1"/>
    </source>
</evidence>
<reference evidence="6 7" key="1">
    <citation type="submission" date="2023-08" db="EMBL/GenBank/DDBJ databases">
        <title>Black Yeasts Isolated from many extreme environments.</title>
        <authorList>
            <person name="Coleine C."/>
            <person name="Stajich J.E."/>
            <person name="Selbmann L."/>
        </authorList>
    </citation>
    <scope>NUCLEOTIDE SEQUENCE [LARGE SCALE GENOMIC DNA]</scope>
    <source>
        <strain evidence="6 7">CCFEE 5885</strain>
    </source>
</reference>
<evidence type="ECO:0000313" key="7">
    <source>
        <dbReference type="Proteomes" id="UP001345013"/>
    </source>
</evidence>
<feature type="domain" description="Xylanolytic transcriptional activator regulatory" evidence="5">
    <location>
        <begin position="200"/>
        <end position="275"/>
    </location>
</feature>
<dbReference type="PANTHER" id="PTHR47424">
    <property type="entry name" value="REGULATORY PROTEIN GAL4"/>
    <property type="match status" value="1"/>
</dbReference>
<accession>A0ABR0K027</accession>
<feature type="compositionally biased region" description="Polar residues" evidence="4">
    <location>
        <begin position="550"/>
        <end position="562"/>
    </location>
</feature>
<keyword evidence="3" id="KW-0539">Nucleus</keyword>
<gene>
    <name evidence="6" type="ORF">LTR24_008546</name>
</gene>
<evidence type="ECO:0000256" key="4">
    <source>
        <dbReference type="SAM" id="MobiDB-lite"/>
    </source>
</evidence>
<dbReference type="EMBL" id="JAVRRG010000151">
    <property type="protein sequence ID" value="KAK5080346.1"/>
    <property type="molecule type" value="Genomic_DNA"/>
</dbReference>